<dbReference type="Proteomes" id="UP000823388">
    <property type="component" value="Chromosome 3N"/>
</dbReference>
<feature type="compositionally biased region" description="Acidic residues" evidence="1">
    <location>
        <begin position="24"/>
        <end position="35"/>
    </location>
</feature>
<dbReference type="EMBL" id="CM029042">
    <property type="protein sequence ID" value="KAG2622094.1"/>
    <property type="molecule type" value="Genomic_DNA"/>
</dbReference>
<dbReference type="PANTHER" id="PTHR33065">
    <property type="entry name" value="OS07G0486400 PROTEIN"/>
    <property type="match status" value="1"/>
</dbReference>
<dbReference type="AlphaFoldDB" id="A0A8T0UMK0"/>
<gene>
    <name evidence="3" type="ORF">PVAP13_3NG284300</name>
</gene>
<accession>A0A8T0UMK0</accession>
<dbReference type="PANTHER" id="PTHR33065:SF138">
    <property type="entry name" value="OS09G0442000 PROTEIN"/>
    <property type="match status" value="1"/>
</dbReference>
<feature type="domain" description="DUF6598" evidence="2">
    <location>
        <begin position="109"/>
        <end position="351"/>
    </location>
</feature>
<dbReference type="OrthoDB" id="632493at2759"/>
<name>A0A8T0UMK0_PANVG</name>
<dbReference type="InterPro" id="IPR046533">
    <property type="entry name" value="DUF6598"/>
</dbReference>
<evidence type="ECO:0000259" key="2">
    <source>
        <dbReference type="Pfam" id="PF20241"/>
    </source>
</evidence>
<sequence>MEIGSGCDGGATEHPRKRKKAAAEEEEAVYDHEEEEVYEHEEGVIPAELVEGSKHGNGSIFRPDEHPLHSLYHLHDTRETRLGPMRLSEPIDICLPRWTACRQHKGCAMMQIFSLKLSKLPRGAAAAGHGGPIQLYGFMAVRDLLNPLRNYVFNRTREDPFVIQDLRSDPFINLSGPKRGIYLQCRVLVEYDMKIKRGEDTGDDDLPLIDGAATFCELTFIHGAITNRIKGDCGARVDIAQALLHEAVEATVQVWVTDSGGNASSGLDLSITGFVGRIPQEIKIFRGTIGDLCDVKRFVVAVRLNSVLFLHFKVPALGADPICKFAANAVAHGCTYRCHELDDSSTIEVKVTWSNLY</sequence>
<protein>
    <recommendedName>
        <fullName evidence="2">DUF6598 domain-containing protein</fullName>
    </recommendedName>
</protein>
<feature type="region of interest" description="Disordered" evidence="1">
    <location>
        <begin position="1"/>
        <end position="35"/>
    </location>
</feature>
<evidence type="ECO:0000313" key="4">
    <source>
        <dbReference type="Proteomes" id="UP000823388"/>
    </source>
</evidence>
<keyword evidence="4" id="KW-1185">Reference proteome</keyword>
<evidence type="ECO:0000313" key="3">
    <source>
        <dbReference type="EMBL" id="KAG2622094.1"/>
    </source>
</evidence>
<organism evidence="3 4">
    <name type="scientific">Panicum virgatum</name>
    <name type="common">Blackwell switchgrass</name>
    <dbReference type="NCBI Taxonomy" id="38727"/>
    <lineage>
        <taxon>Eukaryota</taxon>
        <taxon>Viridiplantae</taxon>
        <taxon>Streptophyta</taxon>
        <taxon>Embryophyta</taxon>
        <taxon>Tracheophyta</taxon>
        <taxon>Spermatophyta</taxon>
        <taxon>Magnoliopsida</taxon>
        <taxon>Liliopsida</taxon>
        <taxon>Poales</taxon>
        <taxon>Poaceae</taxon>
        <taxon>PACMAD clade</taxon>
        <taxon>Panicoideae</taxon>
        <taxon>Panicodae</taxon>
        <taxon>Paniceae</taxon>
        <taxon>Panicinae</taxon>
        <taxon>Panicum</taxon>
        <taxon>Panicum sect. Hiantes</taxon>
    </lineage>
</organism>
<evidence type="ECO:0000256" key="1">
    <source>
        <dbReference type="SAM" id="MobiDB-lite"/>
    </source>
</evidence>
<dbReference type="Pfam" id="PF20241">
    <property type="entry name" value="DUF6598"/>
    <property type="match status" value="1"/>
</dbReference>
<comment type="caution">
    <text evidence="3">The sequence shown here is derived from an EMBL/GenBank/DDBJ whole genome shotgun (WGS) entry which is preliminary data.</text>
</comment>
<reference evidence="3 4" key="1">
    <citation type="submission" date="2020-05" db="EMBL/GenBank/DDBJ databases">
        <title>WGS assembly of Panicum virgatum.</title>
        <authorList>
            <person name="Lovell J.T."/>
            <person name="Jenkins J."/>
            <person name="Shu S."/>
            <person name="Juenger T.E."/>
            <person name="Schmutz J."/>
        </authorList>
    </citation>
    <scope>NUCLEOTIDE SEQUENCE [LARGE SCALE GENOMIC DNA]</scope>
    <source>
        <strain evidence="4">cv. AP13</strain>
    </source>
</reference>
<proteinExistence type="predicted"/>